<dbReference type="AlphaFoldDB" id="A0A7X3F4T5"/>
<evidence type="ECO:0000256" key="4">
    <source>
        <dbReference type="ARBA" id="ARBA00022741"/>
    </source>
</evidence>
<dbReference type="GO" id="GO:0016301">
    <property type="term" value="F:kinase activity"/>
    <property type="evidence" value="ECO:0007669"/>
    <property type="project" value="UniProtKB-KW"/>
</dbReference>
<comment type="function">
    <text evidence="7">Putative oxygen sensor; modulates the activity of FixJ, a transcriptional activator of nitrogen fixation fixK gene. FixL probably acts as a kinase that phosphorylates FixJ.</text>
</comment>
<dbReference type="PANTHER" id="PTHR44757">
    <property type="entry name" value="DIGUANYLATE CYCLASE DGCP"/>
    <property type="match status" value="1"/>
</dbReference>
<dbReference type="SMART" id="SM00091">
    <property type="entry name" value="PAS"/>
    <property type="match status" value="1"/>
</dbReference>
<comment type="caution">
    <text evidence="12">The sequence shown here is derived from an EMBL/GenBank/DDBJ whole genome shotgun (WGS) entry which is preliminary data.</text>
</comment>
<organism evidence="12 13">
    <name type="scientific">Pseudomonas monteilii</name>
    <dbReference type="NCBI Taxonomy" id="76759"/>
    <lineage>
        <taxon>Bacteria</taxon>
        <taxon>Pseudomonadati</taxon>
        <taxon>Pseudomonadota</taxon>
        <taxon>Gammaproteobacteria</taxon>
        <taxon>Pseudomonadales</taxon>
        <taxon>Pseudomonadaceae</taxon>
        <taxon>Pseudomonas</taxon>
    </lineage>
</organism>
<dbReference type="InterPro" id="IPR001633">
    <property type="entry name" value="EAL_dom"/>
</dbReference>
<keyword evidence="5" id="KW-0418">Kinase</keyword>
<dbReference type="Proteomes" id="UP000440965">
    <property type="component" value="Unassembled WGS sequence"/>
</dbReference>
<dbReference type="NCBIfam" id="TIGR00254">
    <property type="entry name" value="GGDEF"/>
    <property type="match status" value="1"/>
</dbReference>
<evidence type="ECO:0000256" key="3">
    <source>
        <dbReference type="ARBA" id="ARBA00022679"/>
    </source>
</evidence>
<dbReference type="EMBL" id="WEIK01000017">
    <property type="protein sequence ID" value="MVF51286.1"/>
    <property type="molecule type" value="Genomic_DNA"/>
</dbReference>
<dbReference type="GO" id="GO:0005524">
    <property type="term" value="F:ATP binding"/>
    <property type="evidence" value="ECO:0007669"/>
    <property type="project" value="UniProtKB-KW"/>
</dbReference>
<dbReference type="InterPro" id="IPR000014">
    <property type="entry name" value="PAS"/>
</dbReference>
<evidence type="ECO:0000259" key="10">
    <source>
        <dbReference type="PROSITE" id="PS50883"/>
    </source>
</evidence>
<name>A0A7X3F4T5_9PSED</name>
<dbReference type="InterPro" id="IPR035919">
    <property type="entry name" value="EAL_sf"/>
</dbReference>
<evidence type="ECO:0000256" key="8">
    <source>
        <dbReference type="ARBA" id="ARBA00070616"/>
    </source>
</evidence>
<gene>
    <name evidence="12" type="ORF">F9Z43_18635</name>
</gene>
<feature type="domain" description="GGDEF" evidence="11">
    <location>
        <begin position="176"/>
        <end position="309"/>
    </location>
</feature>
<accession>A0A7X3F4T5</accession>
<evidence type="ECO:0000313" key="12">
    <source>
        <dbReference type="EMBL" id="MVF51286.1"/>
    </source>
</evidence>
<evidence type="ECO:0000259" key="11">
    <source>
        <dbReference type="PROSITE" id="PS50887"/>
    </source>
</evidence>
<dbReference type="InterPro" id="IPR013767">
    <property type="entry name" value="PAS_fold"/>
</dbReference>
<feature type="domain" description="EAL" evidence="10">
    <location>
        <begin position="318"/>
        <end position="573"/>
    </location>
</feature>
<comment type="cofactor">
    <cofactor evidence="1">
        <name>Mg(2+)</name>
        <dbReference type="ChEBI" id="CHEBI:18420"/>
    </cofactor>
</comment>
<dbReference type="GO" id="GO:0006355">
    <property type="term" value="P:regulation of DNA-templated transcription"/>
    <property type="evidence" value="ECO:0007669"/>
    <property type="project" value="InterPro"/>
</dbReference>
<keyword evidence="3" id="KW-0808">Transferase</keyword>
<dbReference type="SUPFAM" id="SSF55073">
    <property type="entry name" value="Nucleotide cyclase"/>
    <property type="match status" value="1"/>
</dbReference>
<dbReference type="InterPro" id="IPR043128">
    <property type="entry name" value="Rev_trsase/Diguanyl_cyclase"/>
</dbReference>
<dbReference type="PROSITE" id="PS50883">
    <property type="entry name" value="EAL"/>
    <property type="match status" value="1"/>
</dbReference>
<comment type="subcellular location">
    <subcellularLocation>
        <location evidence="2">Cell inner membrane</location>
    </subcellularLocation>
</comment>
<evidence type="ECO:0000256" key="6">
    <source>
        <dbReference type="ARBA" id="ARBA00022840"/>
    </source>
</evidence>
<dbReference type="Gene3D" id="3.20.20.450">
    <property type="entry name" value="EAL domain"/>
    <property type="match status" value="1"/>
</dbReference>
<protein>
    <recommendedName>
        <fullName evidence="8">Sensor protein FixL</fullName>
    </recommendedName>
</protein>
<keyword evidence="4" id="KW-0547">Nucleotide-binding</keyword>
<dbReference type="SMART" id="SM00052">
    <property type="entry name" value="EAL"/>
    <property type="match status" value="1"/>
</dbReference>
<dbReference type="SUPFAM" id="SSF141868">
    <property type="entry name" value="EAL domain-like"/>
    <property type="match status" value="1"/>
</dbReference>
<evidence type="ECO:0000256" key="7">
    <source>
        <dbReference type="ARBA" id="ARBA00059827"/>
    </source>
</evidence>
<dbReference type="CDD" id="cd00130">
    <property type="entry name" value="PAS"/>
    <property type="match status" value="1"/>
</dbReference>
<reference evidence="12 13" key="1">
    <citation type="submission" date="2019-10" db="EMBL/GenBank/DDBJ databases">
        <title>XDR Pseudomonas monteilii producing IMP-16 from LCR.</title>
        <authorList>
            <person name="Ballaben A."/>
            <person name="Doi Y."/>
        </authorList>
    </citation>
    <scope>NUCLEOTIDE SEQUENCE [LARGE SCALE GENOMIC DNA]</scope>
    <source>
        <strain evidence="12 13">597/14</strain>
    </source>
</reference>
<sequence>MKTFITTSESKPQELSLGDLSSAIFEAAVDAMIVIDNTGIIHALNPAAEEIFGFARTELIGSNVSILMPDPDSSKHDDYLRAYTKTGEKKIIGKGREVVGKRKEGSLFPMHLSIGELSVGEQQLYVGICHDITARKQMIEQITYMATHDSLTGCLNRNNLHEKLQDLMLSCENGEWQLVMLFIDLDGFKQINDHYDHDVGDRLLSNLAQRLQENLTKSDLLARMGGDEFLVASIQPRERNAPRRLGQRLLDSLSKPFDIKGIEIRVRASIGISLHPGHSQNSDQLVNDADIAMYQAKAEGGNCIRFFRLDLRDKMESTFRTVGRLRKAIELNQFELHYQLQFELAPPYRPSGLEALIRWHDGSYGTISPANFIPLAEEYGLMPAISRLVLERACSDNKELIAEGLLDVPVAVNICSNSFLQSDFIGQVSATLRRVGLPASRLEIEITESIAIHDISLAVKTILALHDIGVEVSMDDFGTGYSSPGTLKRLPIDRLKIDRAFISELPQNEFDRAIVQATLILAKSIGMQVVAEGIENEEQLCFLQQNGCSYGQGYWYARPLPLSKLKNLLASKEEIHGKNLLFKN</sequence>
<dbReference type="PROSITE" id="PS50112">
    <property type="entry name" value="PAS"/>
    <property type="match status" value="1"/>
</dbReference>
<dbReference type="FunFam" id="3.30.450.20:FF:000060">
    <property type="entry name" value="Sensor protein FixL"/>
    <property type="match status" value="1"/>
</dbReference>
<keyword evidence="6" id="KW-0067">ATP-binding</keyword>
<dbReference type="SMART" id="SM00267">
    <property type="entry name" value="GGDEF"/>
    <property type="match status" value="1"/>
</dbReference>
<dbReference type="PANTHER" id="PTHR44757:SF2">
    <property type="entry name" value="BIOFILM ARCHITECTURE MAINTENANCE PROTEIN MBAA"/>
    <property type="match status" value="1"/>
</dbReference>
<dbReference type="InterPro" id="IPR029787">
    <property type="entry name" value="Nucleotide_cyclase"/>
</dbReference>
<dbReference type="Pfam" id="PF00989">
    <property type="entry name" value="PAS"/>
    <property type="match status" value="1"/>
</dbReference>
<dbReference type="Pfam" id="PF00990">
    <property type="entry name" value="GGDEF"/>
    <property type="match status" value="1"/>
</dbReference>
<dbReference type="GO" id="GO:0005886">
    <property type="term" value="C:plasma membrane"/>
    <property type="evidence" value="ECO:0007669"/>
    <property type="project" value="UniProtKB-SubCell"/>
</dbReference>
<evidence type="ECO:0000256" key="2">
    <source>
        <dbReference type="ARBA" id="ARBA00004533"/>
    </source>
</evidence>
<dbReference type="SUPFAM" id="SSF55785">
    <property type="entry name" value="PYP-like sensor domain (PAS domain)"/>
    <property type="match status" value="1"/>
</dbReference>
<dbReference type="PROSITE" id="PS50887">
    <property type="entry name" value="GGDEF"/>
    <property type="match status" value="1"/>
</dbReference>
<evidence type="ECO:0000259" key="9">
    <source>
        <dbReference type="PROSITE" id="PS50112"/>
    </source>
</evidence>
<dbReference type="FunFam" id="3.30.70.270:FF:000001">
    <property type="entry name" value="Diguanylate cyclase domain protein"/>
    <property type="match status" value="1"/>
</dbReference>
<dbReference type="CDD" id="cd01949">
    <property type="entry name" value="GGDEF"/>
    <property type="match status" value="1"/>
</dbReference>
<evidence type="ECO:0000313" key="13">
    <source>
        <dbReference type="Proteomes" id="UP000440965"/>
    </source>
</evidence>
<dbReference type="CDD" id="cd01948">
    <property type="entry name" value="EAL"/>
    <property type="match status" value="1"/>
</dbReference>
<dbReference type="Gene3D" id="3.30.70.270">
    <property type="match status" value="1"/>
</dbReference>
<proteinExistence type="predicted"/>
<evidence type="ECO:0000256" key="5">
    <source>
        <dbReference type="ARBA" id="ARBA00022777"/>
    </source>
</evidence>
<dbReference type="RefSeq" id="WP_023048462.1">
    <property type="nucleotide sequence ID" value="NZ_JBFUNT010000004.1"/>
</dbReference>
<dbReference type="InterPro" id="IPR000160">
    <property type="entry name" value="GGDEF_dom"/>
</dbReference>
<evidence type="ECO:0000256" key="1">
    <source>
        <dbReference type="ARBA" id="ARBA00001946"/>
    </source>
</evidence>
<dbReference type="Pfam" id="PF00563">
    <property type="entry name" value="EAL"/>
    <property type="match status" value="1"/>
</dbReference>
<dbReference type="Gene3D" id="3.30.450.20">
    <property type="entry name" value="PAS domain"/>
    <property type="match status" value="1"/>
</dbReference>
<dbReference type="InterPro" id="IPR035965">
    <property type="entry name" value="PAS-like_dom_sf"/>
</dbReference>
<dbReference type="NCBIfam" id="TIGR00229">
    <property type="entry name" value="sensory_box"/>
    <property type="match status" value="1"/>
</dbReference>
<dbReference type="InterPro" id="IPR052155">
    <property type="entry name" value="Biofilm_reg_signaling"/>
</dbReference>
<feature type="domain" description="PAS" evidence="9">
    <location>
        <begin position="24"/>
        <end position="70"/>
    </location>
</feature>